<keyword evidence="3" id="KW-1185">Reference proteome</keyword>
<comment type="caution">
    <text evidence="2">The sequence shown here is derived from an EMBL/GenBank/DDBJ whole genome shotgun (WGS) entry which is preliminary data.</text>
</comment>
<feature type="compositionally biased region" description="Basic residues" evidence="1">
    <location>
        <begin position="26"/>
        <end position="36"/>
    </location>
</feature>
<evidence type="ECO:0000313" key="2">
    <source>
        <dbReference type="EMBL" id="KAA1079469.1"/>
    </source>
</evidence>
<dbReference type="AlphaFoldDB" id="A0A5B0MUC4"/>
<protein>
    <submittedName>
        <fullName evidence="2">Uncharacterized protein</fullName>
    </submittedName>
</protein>
<feature type="compositionally biased region" description="Low complexity" evidence="1">
    <location>
        <begin position="42"/>
        <end position="61"/>
    </location>
</feature>
<name>A0A5B0MUC4_PUCGR</name>
<feature type="region of interest" description="Disordered" evidence="1">
    <location>
        <begin position="1"/>
        <end position="90"/>
    </location>
</feature>
<dbReference type="EMBL" id="VSWC01000132">
    <property type="protein sequence ID" value="KAA1079469.1"/>
    <property type="molecule type" value="Genomic_DNA"/>
</dbReference>
<accession>A0A5B0MUC4</accession>
<organism evidence="2 3">
    <name type="scientific">Puccinia graminis f. sp. tritici</name>
    <dbReference type="NCBI Taxonomy" id="56615"/>
    <lineage>
        <taxon>Eukaryota</taxon>
        <taxon>Fungi</taxon>
        <taxon>Dikarya</taxon>
        <taxon>Basidiomycota</taxon>
        <taxon>Pucciniomycotina</taxon>
        <taxon>Pucciniomycetes</taxon>
        <taxon>Pucciniales</taxon>
        <taxon>Pucciniaceae</taxon>
        <taxon>Puccinia</taxon>
    </lineage>
</organism>
<evidence type="ECO:0000256" key="1">
    <source>
        <dbReference type="SAM" id="MobiDB-lite"/>
    </source>
</evidence>
<proteinExistence type="predicted"/>
<sequence length="90" mass="9801">MFMSGGKPVTDPLEPVRRLTDWRANSAKHHSSKHHSAERLGSTIPSTSASLPSSDSLIISLHQSEDRSPFKGPAWIDSSPRRVPNLLASS</sequence>
<dbReference type="Proteomes" id="UP000324748">
    <property type="component" value="Unassembled WGS sequence"/>
</dbReference>
<evidence type="ECO:0000313" key="3">
    <source>
        <dbReference type="Proteomes" id="UP000324748"/>
    </source>
</evidence>
<reference evidence="2 3" key="1">
    <citation type="submission" date="2019-05" db="EMBL/GenBank/DDBJ databases">
        <title>Emergence of the Ug99 lineage of the wheat stem rust pathogen through somatic hybridization.</title>
        <authorList>
            <person name="Li F."/>
            <person name="Upadhyaya N.M."/>
            <person name="Sperschneider J."/>
            <person name="Matny O."/>
            <person name="Nguyen-Phuc H."/>
            <person name="Mago R."/>
            <person name="Raley C."/>
            <person name="Miller M.E."/>
            <person name="Silverstein K.A.T."/>
            <person name="Henningsen E."/>
            <person name="Hirsch C.D."/>
            <person name="Visser B."/>
            <person name="Pretorius Z.A."/>
            <person name="Steffenson B.J."/>
            <person name="Schwessinger B."/>
            <person name="Dodds P.N."/>
            <person name="Figueroa M."/>
        </authorList>
    </citation>
    <scope>NUCLEOTIDE SEQUENCE [LARGE SCALE GENOMIC DNA]</scope>
    <source>
        <strain evidence="2">21-0</strain>
    </source>
</reference>
<gene>
    <name evidence="2" type="ORF">PGT21_012439</name>
</gene>